<name>A0A2T9YEM8_9FUNG</name>
<evidence type="ECO:0000256" key="3">
    <source>
        <dbReference type="ARBA" id="ARBA00007930"/>
    </source>
</evidence>
<dbReference type="GO" id="GO:0003755">
    <property type="term" value="F:peptidyl-prolyl cis-trans isomerase activity"/>
    <property type="evidence" value="ECO:0007669"/>
    <property type="project" value="UniProtKB-EC"/>
</dbReference>
<dbReference type="AlphaFoldDB" id="A0A2T9YEM8"/>
<dbReference type="Proteomes" id="UP000245699">
    <property type="component" value="Unassembled WGS sequence"/>
</dbReference>
<dbReference type="Gene3D" id="2.40.100.10">
    <property type="entry name" value="Cyclophilin-like"/>
    <property type="match status" value="1"/>
</dbReference>
<dbReference type="InterPro" id="IPR013083">
    <property type="entry name" value="Znf_RING/FYVE/PHD"/>
</dbReference>
<dbReference type="Gene3D" id="3.30.40.10">
    <property type="entry name" value="Zinc/RING finger domain, C3HC4 (zinc finger)"/>
    <property type="match status" value="2"/>
</dbReference>
<organism evidence="5 6">
    <name type="scientific">Furculomyces boomerangus</name>
    <dbReference type="NCBI Taxonomy" id="61424"/>
    <lineage>
        <taxon>Eukaryota</taxon>
        <taxon>Fungi</taxon>
        <taxon>Fungi incertae sedis</taxon>
        <taxon>Zoopagomycota</taxon>
        <taxon>Kickxellomycotina</taxon>
        <taxon>Harpellomycetes</taxon>
        <taxon>Harpellales</taxon>
        <taxon>Harpellaceae</taxon>
        <taxon>Furculomyces</taxon>
    </lineage>
</organism>
<keyword evidence="6" id="KW-1185">Reference proteome</keyword>
<dbReference type="GO" id="GO:0071013">
    <property type="term" value="C:catalytic step 2 spliceosome"/>
    <property type="evidence" value="ECO:0007669"/>
    <property type="project" value="TreeGrafter"/>
</dbReference>
<dbReference type="PRINTS" id="PR00153">
    <property type="entry name" value="CSAPPISMRASE"/>
</dbReference>
<evidence type="ECO:0000256" key="2">
    <source>
        <dbReference type="ARBA" id="ARBA00003697"/>
    </source>
</evidence>
<dbReference type="InterPro" id="IPR044666">
    <property type="entry name" value="Cyclophilin_A-like"/>
</dbReference>
<dbReference type="InterPro" id="IPR029000">
    <property type="entry name" value="Cyclophilin-like_dom_sf"/>
</dbReference>
<sequence length="523" mass="60202">MGKGTDKLYITHSEWSNKFSEGGINFGGKKEGSSRGKKILPFKCCYLTQIPFKSPVCTEEGHIFEYESILQFLKQYKINPVSGAKLKSKDLMKITVYRNENDELMCPISEKPFNESTRIVLNRKSGHVYSYSTIEELNIKARNMRDLVTDEEFKKTDLIDLYDPKDLDGRIINNFYYVKNNIRFNTSQKPINEEDVSNVNPNSSVKRILDLVKEETKEEKKQKLDLYLEKPETKENKSVNQKSNSKAHNASLYTTGHVAASLTSTTFAPVTVNENILLSNLEYMLPKIKSNSFVKLKTNFGDLEFELYCSFTPQTCYNFITLAKNGIYDNLRFANSIKNLILISEDPEEKIKSFYSNSDKEKDVSDYRNNKKVWSEELVGKESMDRLNSERAKKQSHDKRGLLSMIIDPKTNYSHQFFITFRPATQFDKKHIIFGRLVGNLSTLDKIEAVPAVDFIPTENIFIEKVIVLSDPFQEFSERLERKLEYLKDNKNGSGKNKGTDIHNTKLSANSTANTTNWFGQRI</sequence>
<dbReference type="PANTHER" id="PTHR45625">
    <property type="entry name" value="PEPTIDYL-PROLYL CIS-TRANS ISOMERASE-RELATED"/>
    <property type="match status" value="1"/>
</dbReference>
<dbReference type="SMART" id="SM00504">
    <property type="entry name" value="Ubox"/>
    <property type="match status" value="1"/>
</dbReference>
<dbReference type="EMBL" id="MBFT01000463">
    <property type="protein sequence ID" value="PVU90765.1"/>
    <property type="molecule type" value="Genomic_DNA"/>
</dbReference>
<accession>A0A2T9YEM8</accession>
<dbReference type="InterPro" id="IPR002130">
    <property type="entry name" value="Cyclophilin-type_PPIase_dom"/>
</dbReference>
<dbReference type="PANTHER" id="PTHR45625:SF1">
    <property type="entry name" value="RING-TYPE E3 UBIQUITIN-PROTEIN LIGASE PPIL2"/>
    <property type="match status" value="1"/>
</dbReference>
<dbReference type="Pfam" id="PF04641">
    <property type="entry name" value="Rtf2"/>
    <property type="match status" value="1"/>
</dbReference>
<comment type="catalytic activity">
    <reaction evidence="1">
        <text>[protein]-peptidylproline (omega=180) = [protein]-peptidylproline (omega=0)</text>
        <dbReference type="Rhea" id="RHEA:16237"/>
        <dbReference type="Rhea" id="RHEA-COMP:10747"/>
        <dbReference type="Rhea" id="RHEA-COMP:10748"/>
        <dbReference type="ChEBI" id="CHEBI:83833"/>
        <dbReference type="ChEBI" id="CHEBI:83834"/>
        <dbReference type="EC" id="5.2.1.8"/>
    </reaction>
</comment>
<evidence type="ECO:0000313" key="5">
    <source>
        <dbReference type="EMBL" id="PVU90765.1"/>
    </source>
</evidence>
<dbReference type="GO" id="GO:0061630">
    <property type="term" value="F:ubiquitin protein ligase activity"/>
    <property type="evidence" value="ECO:0007669"/>
    <property type="project" value="TreeGrafter"/>
</dbReference>
<evidence type="ECO:0000313" key="6">
    <source>
        <dbReference type="Proteomes" id="UP000245699"/>
    </source>
</evidence>
<dbReference type="PROSITE" id="PS50072">
    <property type="entry name" value="CSA_PPIASE_2"/>
    <property type="match status" value="1"/>
</dbReference>
<comment type="caution">
    <text evidence="5">The sequence shown here is derived from an EMBL/GenBank/DDBJ whole genome shotgun (WGS) entry which is preliminary data.</text>
</comment>
<dbReference type="Pfam" id="PF00160">
    <property type="entry name" value="Pro_isomerase"/>
    <property type="match status" value="1"/>
</dbReference>
<evidence type="ECO:0000259" key="4">
    <source>
        <dbReference type="PROSITE" id="PS50072"/>
    </source>
</evidence>
<comment type="function">
    <text evidence="2">May catalyze the cis-trans isomerization of proline imidic peptide bonds in oligopeptides thereby assisting the folding of proteins. May also function as a chaperone, playing a role in intracellular transport of proteins. May also have a protein ubiquitin ligase activity acting as an E3 ubiquitin protein ligase or as a ubiquitin-ubiquitin ligase promoting elongation of ubiquitin chains on proteins.</text>
</comment>
<dbReference type="InterPro" id="IPR003613">
    <property type="entry name" value="Ubox_domain"/>
</dbReference>
<evidence type="ECO:0000256" key="1">
    <source>
        <dbReference type="ARBA" id="ARBA00000971"/>
    </source>
</evidence>
<feature type="domain" description="PPIase cyclophilin-type" evidence="4">
    <location>
        <begin position="301"/>
        <end position="468"/>
    </location>
</feature>
<proteinExistence type="inferred from homology"/>
<dbReference type="GO" id="GO:0000209">
    <property type="term" value="P:protein polyubiquitination"/>
    <property type="evidence" value="ECO:0007669"/>
    <property type="project" value="TreeGrafter"/>
</dbReference>
<dbReference type="SUPFAM" id="SSF57850">
    <property type="entry name" value="RING/U-box"/>
    <property type="match status" value="1"/>
</dbReference>
<reference evidence="5 6" key="1">
    <citation type="journal article" date="2018" name="MBio">
        <title>Comparative Genomics Reveals the Core Gene Toolbox for the Fungus-Insect Symbiosis.</title>
        <authorList>
            <person name="Wang Y."/>
            <person name="Stata M."/>
            <person name="Wang W."/>
            <person name="Stajich J.E."/>
            <person name="White M.M."/>
            <person name="Moncalvo J.M."/>
        </authorList>
    </citation>
    <scope>NUCLEOTIDE SEQUENCE [LARGE SCALE GENOMIC DNA]</scope>
    <source>
        <strain evidence="5 6">AUS-77-4</strain>
    </source>
</reference>
<dbReference type="OrthoDB" id="407558at2759"/>
<dbReference type="STRING" id="61424.A0A2T9YEM8"/>
<gene>
    <name evidence="5" type="ORF">BB559_004450</name>
</gene>
<dbReference type="SUPFAM" id="SSF50891">
    <property type="entry name" value="Cyclophilin-like"/>
    <property type="match status" value="1"/>
</dbReference>
<protein>
    <recommendedName>
        <fullName evidence="4">PPIase cyclophilin-type domain-containing protein</fullName>
    </recommendedName>
</protein>
<comment type="similarity">
    <text evidence="3">Belongs to the cyclophilin-type PPIase family. PPIL2 subfamily.</text>
</comment>